<dbReference type="FunCoup" id="G3TP40">
    <property type="interactions" value="36"/>
</dbReference>
<dbReference type="PANTHER" id="PTHR45935">
    <property type="entry name" value="PROTEIN ZBED8-RELATED"/>
    <property type="match status" value="1"/>
</dbReference>
<dbReference type="GO" id="GO:0005634">
    <property type="term" value="C:nucleus"/>
    <property type="evidence" value="ECO:0007669"/>
    <property type="project" value="UniProtKB-SubCell"/>
</dbReference>
<reference evidence="4" key="2">
    <citation type="submission" date="2025-08" db="UniProtKB">
        <authorList>
            <consortium name="Ensembl"/>
        </authorList>
    </citation>
    <scope>IDENTIFICATION</scope>
    <source>
        <strain evidence="4">Isolate ISIS603380</strain>
    </source>
</reference>
<evidence type="ECO:0000313" key="4">
    <source>
        <dbReference type="Ensembl" id="ENSLAFP00000017106.2"/>
    </source>
</evidence>
<comment type="subcellular location">
    <subcellularLocation>
        <location evidence="2">Nucleus</location>
    </subcellularLocation>
</comment>
<dbReference type="SMART" id="SM00431">
    <property type="entry name" value="SCAN"/>
    <property type="match status" value="1"/>
</dbReference>
<dbReference type="CDD" id="cd07936">
    <property type="entry name" value="SCAN"/>
    <property type="match status" value="1"/>
</dbReference>
<dbReference type="Proteomes" id="UP000007646">
    <property type="component" value="Unassembled WGS sequence"/>
</dbReference>
<dbReference type="HOGENOM" id="CLU_002678_53_2_1"/>
<dbReference type="PROSITE" id="PS50804">
    <property type="entry name" value="SCAN_BOX"/>
    <property type="match status" value="1"/>
</dbReference>
<sequence length="247" mass="28743">MRESPTPLPQTSAEPDGILIVKMEEEQQACNWDSSLHWSSCCSPETFRQQFRQFGYQDSPGPRQTLSQLWELCHLWLRLEVHTKEQILELLVLEQFLAFLPKELQAWVQKHQPEKGEEAMTLLEIAERELDGPAEQVLFFGRRGDIFAEKLVPWRVTQELPSSQLKPSKKQLRWASWECHSLRQNGRGRIQLTTFKSLTSPSSQKTSPGIELHYDVSNTLCMNASQSFTYRGTCKQNDRLERRRKTP</sequence>
<organism evidence="4 5">
    <name type="scientific">Loxodonta africana</name>
    <name type="common">African elephant</name>
    <dbReference type="NCBI Taxonomy" id="9785"/>
    <lineage>
        <taxon>Eukaryota</taxon>
        <taxon>Metazoa</taxon>
        <taxon>Chordata</taxon>
        <taxon>Craniata</taxon>
        <taxon>Vertebrata</taxon>
        <taxon>Euteleostomi</taxon>
        <taxon>Mammalia</taxon>
        <taxon>Eutheria</taxon>
        <taxon>Afrotheria</taxon>
        <taxon>Proboscidea</taxon>
        <taxon>Elephantidae</taxon>
        <taxon>Loxodonta</taxon>
    </lineage>
</organism>
<dbReference type="Pfam" id="PF02023">
    <property type="entry name" value="SCAN"/>
    <property type="match status" value="1"/>
</dbReference>
<dbReference type="OMA" id="IELHYDV"/>
<dbReference type="Gene3D" id="1.10.4020.10">
    <property type="entry name" value="DNA breaking-rejoining enzymes"/>
    <property type="match status" value="1"/>
</dbReference>
<reference evidence="4" key="3">
    <citation type="submission" date="2025-09" db="UniProtKB">
        <authorList>
            <consortium name="Ensembl"/>
        </authorList>
    </citation>
    <scope>IDENTIFICATION</scope>
    <source>
        <strain evidence="4">Isolate ISIS603380</strain>
    </source>
</reference>
<reference evidence="4 5" key="1">
    <citation type="submission" date="2009-06" db="EMBL/GenBank/DDBJ databases">
        <title>The Genome Sequence of Loxodonta africana (African elephant).</title>
        <authorList>
            <person name="Di Palma F."/>
            <person name="Heiman D."/>
            <person name="Young S."/>
            <person name="Johnson J."/>
            <person name="Lander E.S."/>
            <person name="Lindblad-Toh K."/>
        </authorList>
    </citation>
    <scope>NUCLEOTIDE SEQUENCE [LARGE SCALE GENOMIC DNA]</scope>
    <source>
        <strain evidence="4 5">Isolate ISIS603380</strain>
    </source>
</reference>
<dbReference type="InterPro" id="IPR003309">
    <property type="entry name" value="SCAN_dom"/>
</dbReference>
<dbReference type="InParanoid" id="G3TP40"/>
<dbReference type="SUPFAM" id="SSF47353">
    <property type="entry name" value="Retrovirus capsid dimerization domain-like"/>
    <property type="match status" value="1"/>
</dbReference>
<name>G3TP40_LOXAF</name>
<dbReference type="InterPro" id="IPR038269">
    <property type="entry name" value="SCAN_sf"/>
</dbReference>
<evidence type="ECO:0000256" key="2">
    <source>
        <dbReference type="PROSITE-ProRule" id="PRU00187"/>
    </source>
</evidence>
<dbReference type="eggNOG" id="KOG1721">
    <property type="taxonomic scope" value="Eukaryota"/>
</dbReference>
<dbReference type="PANTHER" id="PTHR45935:SF28">
    <property type="entry name" value="SCAN DOMAIN-CONTAINING PROTEIN 3"/>
    <property type="match status" value="1"/>
</dbReference>
<keyword evidence="1 2" id="KW-0539">Nucleus</keyword>
<dbReference type="GeneTree" id="ENSGT00940000163395"/>
<dbReference type="AlphaFoldDB" id="G3TP40"/>
<proteinExistence type="predicted"/>
<keyword evidence="5" id="KW-1185">Reference proteome</keyword>
<feature type="domain" description="SCAN box" evidence="3">
    <location>
        <begin position="48"/>
        <end position="130"/>
    </location>
</feature>
<accession>G3TP40</accession>
<evidence type="ECO:0000259" key="3">
    <source>
        <dbReference type="PROSITE" id="PS50804"/>
    </source>
</evidence>
<protein>
    <recommendedName>
        <fullName evidence="3">SCAN box domain-containing protein</fullName>
    </recommendedName>
</protein>
<dbReference type="Ensembl" id="ENSLAFT00000021508.2">
    <property type="protein sequence ID" value="ENSLAFP00000017106.2"/>
    <property type="gene ID" value="ENSLAFG00000022376.2"/>
</dbReference>
<evidence type="ECO:0000313" key="5">
    <source>
        <dbReference type="Proteomes" id="UP000007646"/>
    </source>
</evidence>
<dbReference type="InterPro" id="IPR050916">
    <property type="entry name" value="SCAN-C2H2_zinc_finger"/>
</dbReference>
<evidence type="ECO:0000256" key="1">
    <source>
        <dbReference type="ARBA" id="ARBA00023242"/>
    </source>
</evidence>